<dbReference type="InterPro" id="IPR027417">
    <property type="entry name" value="P-loop_NTPase"/>
</dbReference>
<dbReference type="InterPro" id="IPR016300">
    <property type="entry name" value="ATPase_ArsA/GET3"/>
</dbReference>
<feature type="domain" description="ArsA/GET3 Anion-transporting ATPase-like" evidence="2">
    <location>
        <begin position="10"/>
        <end position="315"/>
    </location>
</feature>
<dbReference type="RefSeq" id="WP_179426472.1">
    <property type="nucleotide sequence ID" value="NZ_JACBZP010000001.1"/>
</dbReference>
<dbReference type="EMBL" id="JACBZP010000001">
    <property type="protein sequence ID" value="NYI66852.1"/>
    <property type="molecule type" value="Genomic_DNA"/>
</dbReference>
<dbReference type="Gene3D" id="3.40.50.300">
    <property type="entry name" value="P-loop containing nucleotide triphosphate hydrolases"/>
    <property type="match status" value="1"/>
</dbReference>
<dbReference type="AlphaFoldDB" id="A0A7Z0D1T5"/>
<dbReference type="GO" id="GO:0016887">
    <property type="term" value="F:ATP hydrolysis activity"/>
    <property type="evidence" value="ECO:0007669"/>
    <property type="project" value="InterPro"/>
</dbReference>
<dbReference type="CDD" id="cd02035">
    <property type="entry name" value="ArsA"/>
    <property type="match status" value="1"/>
</dbReference>
<evidence type="ECO:0000256" key="1">
    <source>
        <dbReference type="ARBA" id="ARBA00011040"/>
    </source>
</evidence>
<dbReference type="SUPFAM" id="SSF52540">
    <property type="entry name" value="P-loop containing nucleoside triphosphate hydrolases"/>
    <property type="match status" value="1"/>
</dbReference>
<keyword evidence="4" id="KW-1185">Reference proteome</keyword>
<organism evidence="3 4">
    <name type="scientific">Spelaeicoccus albus</name>
    <dbReference type="NCBI Taxonomy" id="1280376"/>
    <lineage>
        <taxon>Bacteria</taxon>
        <taxon>Bacillati</taxon>
        <taxon>Actinomycetota</taxon>
        <taxon>Actinomycetes</taxon>
        <taxon>Micrococcales</taxon>
        <taxon>Brevibacteriaceae</taxon>
        <taxon>Spelaeicoccus</taxon>
    </lineage>
</organism>
<reference evidence="3 4" key="1">
    <citation type="submission" date="2020-07" db="EMBL/GenBank/DDBJ databases">
        <title>Sequencing the genomes of 1000 actinobacteria strains.</title>
        <authorList>
            <person name="Klenk H.-P."/>
        </authorList>
    </citation>
    <scope>NUCLEOTIDE SEQUENCE [LARGE SCALE GENOMIC DNA]</scope>
    <source>
        <strain evidence="3 4">DSM 26341</strain>
    </source>
</reference>
<comment type="similarity">
    <text evidence="1">Belongs to the arsA ATPase family.</text>
</comment>
<sequence>MLLTLARRRKFLFVGGKGGSGKTSVSSALALARAAEGARVLLVSTDPAHSLGYVWDRKLTDTVVRVFDESGSVDAIEVDPDATIERHFDAVRRTMLQILPERLQGAATRHLDVAKTAPGSHEAAMLERIAEVIEQAGNYDLVVFDTAPSGHTLRLLALPERLFGWTESLLASRKRSESFAAAARGIAGTTDETSDADGRLRRTLHARRERFAMMSTVIADHSATAFAVVTLAENLSVAETIDITGRLQELGIDVGSVVVNRRSPADAGQVLADQRQREAGYIRRLVENLDDVPITELPLVTKDLTGTEALRELAGHVGDCR</sequence>
<dbReference type="InterPro" id="IPR025723">
    <property type="entry name" value="ArsA/GET3_ATPase-like"/>
</dbReference>
<dbReference type="PANTHER" id="PTHR10803">
    <property type="entry name" value="ARSENICAL PUMP-DRIVING ATPASE ARSENITE-TRANSLOCATING ATPASE"/>
    <property type="match status" value="1"/>
</dbReference>
<dbReference type="PANTHER" id="PTHR10803:SF3">
    <property type="entry name" value="ATPASE GET3"/>
    <property type="match status" value="1"/>
</dbReference>
<protein>
    <submittedName>
        <fullName evidence="3">Arsenite-transporting ATPase</fullName>
    </submittedName>
</protein>
<evidence type="ECO:0000259" key="2">
    <source>
        <dbReference type="Pfam" id="PF02374"/>
    </source>
</evidence>
<dbReference type="NCBIfam" id="TIGR00345">
    <property type="entry name" value="GET3_arsA_TRC40"/>
    <property type="match status" value="1"/>
</dbReference>
<comment type="caution">
    <text evidence="3">The sequence shown here is derived from an EMBL/GenBank/DDBJ whole genome shotgun (WGS) entry which is preliminary data.</text>
</comment>
<evidence type="ECO:0000313" key="4">
    <source>
        <dbReference type="Proteomes" id="UP000539111"/>
    </source>
</evidence>
<accession>A0A7Z0D1T5</accession>
<name>A0A7Z0D1T5_9MICO</name>
<evidence type="ECO:0000313" key="3">
    <source>
        <dbReference type="EMBL" id="NYI66852.1"/>
    </source>
</evidence>
<dbReference type="Proteomes" id="UP000539111">
    <property type="component" value="Unassembled WGS sequence"/>
</dbReference>
<dbReference type="GO" id="GO:0005524">
    <property type="term" value="F:ATP binding"/>
    <property type="evidence" value="ECO:0007669"/>
    <property type="project" value="InterPro"/>
</dbReference>
<gene>
    <name evidence="3" type="ORF">BJY26_001158</name>
</gene>
<proteinExistence type="inferred from homology"/>
<dbReference type="Pfam" id="PF02374">
    <property type="entry name" value="ArsA_ATPase"/>
    <property type="match status" value="1"/>
</dbReference>